<feature type="compositionally biased region" description="Acidic residues" evidence="1">
    <location>
        <begin position="52"/>
        <end position="62"/>
    </location>
</feature>
<feature type="domain" description="SAM" evidence="2">
    <location>
        <begin position="189"/>
        <end position="253"/>
    </location>
</feature>
<reference evidence="3 4" key="1">
    <citation type="journal article" date="2018" name="Mycol. Prog.">
        <title>Coniella lustricola, a new species from submerged detritus.</title>
        <authorList>
            <person name="Raudabaugh D.B."/>
            <person name="Iturriaga T."/>
            <person name="Carver A."/>
            <person name="Mondo S."/>
            <person name="Pangilinan J."/>
            <person name="Lipzen A."/>
            <person name="He G."/>
            <person name="Amirebrahimi M."/>
            <person name="Grigoriev I.V."/>
            <person name="Miller A.N."/>
        </authorList>
    </citation>
    <scope>NUCLEOTIDE SEQUENCE [LARGE SCALE GENOMIC DNA]</scope>
    <source>
        <strain evidence="3 4">B22-T-1</strain>
    </source>
</reference>
<organism evidence="3 4">
    <name type="scientific">Coniella lustricola</name>
    <dbReference type="NCBI Taxonomy" id="2025994"/>
    <lineage>
        <taxon>Eukaryota</taxon>
        <taxon>Fungi</taxon>
        <taxon>Dikarya</taxon>
        <taxon>Ascomycota</taxon>
        <taxon>Pezizomycotina</taxon>
        <taxon>Sordariomycetes</taxon>
        <taxon>Sordariomycetidae</taxon>
        <taxon>Diaporthales</taxon>
        <taxon>Schizoparmaceae</taxon>
        <taxon>Coniella</taxon>
    </lineage>
</organism>
<dbReference type="AlphaFoldDB" id="A0A2T3AMI6"/>
<dbReference type="Proteomes" id="UP000241462">
    <property type="component" value="Unassembled WGS sequence"/>
</dbReference>
<feature type="compositionally biased region" description="Basic and acidic residues" evidence="1">
    <location>
        <begin position="267"/>
        <end position="290"/>
    </location>
</feature>
<dbReference type="InterPro" id="IPR011993">
    <property type="entry name" value="PH-like_dom_sf"/>
</dbReference>
<feature type="region of interest" description="Disordered" evidence="1">
    <location>
        <begin position="841"/>
        <end position="902"/>
    </location>
</feature>
<evidence type="ECO:0000313" key="4">
    <source>
        <dbReference type="Proteomes" id="UP000241462"/>
    </source>
</evidence>
<protein>
    <recommendedName>
        <fullName evidence="2">SAM domain-containing protein</fullName>
    </recommendedName>
</protein>
<accession>A0A2T3AMI6</accession>
<dbReference type="Gene3D" id="1.10.150.50">
    <property type="entry name" value="Transcription Factor, Ets-1"/>
    <property type="match status" value="1"/>
</dbReference>
<feature type="compositionally biased region" description="Polar residues" evidence="1">
    <location>
        <begin position="633"/>
        <end position="646"/>
    </location>
</feature>
<feature type="compositionally biased region" description="Polar residues" evidence="1">
    <location>
        <begin position="520"/>
        <end position="539"/>
    </location>
</feature>
<dbReference type="Pfam" id="PF07647">
    <property type="entry name" value="SAM_2"/>
    <property type="match status" value="1"/>
</dbReference>
<evidence type="ECO:0000256" key="1">
    <source>
        <dbReference type="SAM" id="MobiDB-lite"/>
    </source>
</evidence>
<dbReference type="Gene3D" id="2.30.29.30">
    <property type="entry name" value="Pleckstrin-homology domain (PH domain)/Phosphotyrosine-binding domain (PTB)"/>
    <property type="match status" value="1"/>
</dbReference>
<feature type="region of interest" description="Disordered" evidence="1">
    <location>
        <begin position="681"/>
        <end position="738"/>
    </location>
</feature>
<dbReference type="InParanoid" id="A0A2T3AMI6"/>
<proteinExistence type="predicted"/>
<dbReference type="SMART" id="SM00233">
    <property type="entry name" value="PH"/>
    <property type="match status" value="1"/>
</dbReference>
<feature type="compositionally biased region" description="Pro residues" evidence="1">
    <location>
        <begin position="648"/>
        <end position="659"/>
    </location>
</feature>
<dbReference type="InterPro" id="IPR013761">
    <property type="entry name" value="SAM/pointed_sf"/>
</dbReference>
<dbReference type="SMART" id="SM00454">
    <property type="entry name" value="SAM"/>
    <property type="match status" value="1"/>
</dbReference>
<dbReference type="InterPro" id="IPR001660">
    <property type="entry name" value="SAM"/>
</dbReference>
<evidence type="ECO:0000259" key="2">
    <source>
        <dbReference type="PROSITE" id="PS50105"/>
    </source>
</evidence>
<keyword evidence="4" id="KW-1185">Reference proteome</keyword>
<name>A0A2T3AMI6_9PEZI</name>
<sequence length="936" mass="103508">METMLRQHIVVDRPQREMMEKSHFRETFFSMKSIVSSRPDSVHTEFMETDWDDDDILSEMEDAGSSGRRSIDSSGRPSMTTLSTYDEARTPEQRSIARFEMGPDPMKPILGPRGPHLFRSSISSTNSIEYENALSLSPITPKAPGHEADFQLPIALDLDLDLPTPRTAIYSAPMRFTNARLDTTTLPEWAPEKVAQWMLDAGVELQFAEKFIENDINGAILITLKFEDLKELGIASFGVRTKIWEEVAKMKDIRAQSPDPETPIEDEPSREVKRELKRQERKETGSDPKRSQSSRRRRQQNEDTIRPGESVSIVGIEQVMPKPHHCSKGDKCRKFKKQQRMIDAFKNDHPFLNLDAGGVVMIAGDPGNPVTARAIKPEEEVVFRPVSDAVPSVVASSDILGSEGLPPLQYLQQATLRNAQAREQQDNIQQFLELQHQMAATLNEDVPLTPPFQMMPPRKAAPHSGLKALSKLSIPLQSNSRIEEGPGSACPGSACPGSAYPPSANTFGPAQPSFAAHQRYASSQRTPSPASESRSQTPTGVYRLGTPCSEMDVPVTASYSMAPVARDVSQSVPPEMNYHTATNPPPRSLSRSTFRRPSFMAMPPVDENRATPSIESSSRRQQQQQRKIPSPIETSVTSPRSKQTRPLQAPPRVPWPWSPPATVRQFETAIAPIPKEPSSYFNSCHGSNSSGSSSSGSNSGHSSANSSKQHTPSSSTVSASSTSTMGNPSALAGNPKDLDGYQYQGYMKKRKTRMLRHEWHEQYVTLKGTRMEMHKDRREVDRTLEYIDIDDYAIACAGLASTSKLNAALKAMNIRKDKGMTKEDIAAFSFQLVPQSDMFKGSRLRKRESSLSGEDGAGAAGGAVQHPSQHMHRRNGSLDEAALPPPPGASNGTGKTHHFAVRGRDERIDWMRELMLAKAMRQKGEGFEISVNGNMI</sequence>
<dbReference type="PROSITE" id="PS50105">
    <property type="entry name" value="SAM_DOMAIN"/>
    <property type="match status" value="1"/>
</dbReference>
<feature type="region of interest" description="Disordered" evidence="1">
    <location>
        <begin position="52"/>
        <end position="91"/>
    </location>
</feature>
<feature type="compositionally biased region" description="Low complexity" evidence="1">
    <location>
        <begin position="612"/>
        <end position="632"/>
    </location>
</feature>
<dbReference type="STRING" id="2025994.A0A2T3AMI6"/>
<feature type="compositionally biased region" description="Low complexity" evidence="1">
    <location>
        <begin position="682"/>
        <end position="724"/>
    </location>
</feature>
<dbReference type="InterPro" id="IPR001849">
    <property type="entry name" value="PH_domain"/>
</dbReference>
<dbReference type="EMBL" id="KZ678374">
    <property type="protein sequence ID" value="PSS03580.1"/>
    <property type="molecule type" value="Genomic_DNA"/>
</dbReference>
<gene>
    <name evidence="3" type="ORF">BD289DRAFT_154683</name>
</gene>
<evidence type="ECO:0000313" key="3">
    <source>
        <dbReference type="EMBL" id="PSS03580.1"/>
    </source>
</evidence>
<feature type="region of interest" description="Disordered" evidence="1">
    <location>
        <begin position="516"/>
        <end position="548"/>
    </location>
</feature>
<dbReference type="OrthoDB" id="422827at2759"/>
<dbReference type="SUPFAM" id="SSF47769">
    <property type="entry name" value="SAM/Pointed domain"/>
    <property type="match status" value="1"/>
</dbReference>
<dbReference type="CDD" id="cd09535">
    <property type="entry name" value="SAM_BOI-like_fungal"/>
    <property type="match status" value="1"/>
</dbReference>
<feature type="region of interest" description="Disordered" evidence="1">
    <location>
        <begin position="254"/>
        <end position="312"/>
    </location>
</feature>
<dbReference type="SUPFAM" id="SSF50729">
    <property type="entry name" value="PH domain-like"/>
    <property type="match status" value="1"/>
</dbReference>
<feature type="region of interest" description="Disordered" evidence="1">
    <location>
        <begin position="572"/>
        <end position="660"/>
    </location>
</feature>
<feature type="compositionally biased region" description="Low complexity" evidence="1">
    <location>
        <begin position="64"/>
        <end position="78"/>
    </location>
</feature>